<organism evidence="8 9">
    <name type="scientific">Thermatribacter velox</name>
    <dbReference type="NCBI Taxonomy" id="3039681"/>
    <lineage>
        <taxon>Bacteria</taxon>
        <taxon>Pseudomonadati</taxon>
        <taxon>Atribacterota</taxon>
        <taxon>Atribacteria</taxon>
        <taxon>Atribacterales</taxon>
        <taxon>Thermatribacteraceae</taxon>
        <taxon>Thermatribacter</taxon>
    </lineage>
</organism>
<dbReference type="PANTHER" id="PTHR11431">
    <property type="entry name" value="FERRITIN"/>
    <property type="match status" value="1"/>
</dbReference>
<dbReference type="EMBL" id="CP121689">
    <property type="protein sequence ID" value="WZL76482.1"/>
    <property type="molecule type" value="Genomic_DNA"/>
</dbReference>
<evidence type="ECO:0000256" key="4">
    <source>
        <dbReference type="ARBA" id="ARBA00023002"/>
    </source>
</evidence>
<evidence type="ECO:0000256" key="6">
    <source>
        <dbReference type="RuleBase" id="RU361145"/>
    </source>
</evidence>
<keyword evidence="9" id="KW-1185">Reference proteome</keyword>
<evidence type="ECO:0000313" key="9">
    <source>
        <dbReference type="Proteomes" id="UP001461341"/>
    </source>
</evidence>
<dbReference type="Proteomes" id="UP001461341">
    <property type="component" value="Chromosome"/>
</dbReference>
<comment type="similarity">
    <text evidence="1 6">Belongs to the ferritin family. Prokaryotic subfamily.</text>
</comment>
<evidence type="ECO:0000313" key="8">
    <source>
        <dbReference type="EMBL" id="WZL76482.1"/>
    </source>
</evidence>
<evidence type="ECO:0000259" key="7">
    <source>
        <dbReference type="PROSITE" id="PS50905"/>
    </source>
</evidence>
<dbReference type="InterPro" id="IPR009040">
    <property type="entry name" value="Ferritin-like_diiron"/>
</dbReference>
<dbReference type="InterPro" id="IPR008331">
    <property type="entry name" value="Ferritin_DPS_dom"/>
</dbReference>
<evidence type="ECO:0000256" key="5">
    <source>
        <dbReference type="ARBA" id="ARBA00023004"/>
    </source>
</evidence>
<keyword evidence="2 6" id="KW-0409">Iron storage</keyword>
<gene>
    <name evidence="8" type="ORF">QBE54_01750</name>
</gene>
<comment type="subcellular location">
    <subcellularLocation>
        <location evidence="6">Cytoplasm</location>
    </subcellularLocation>
</comment>
<feature type="domain" description="Ferritin-like diiron" evidence="7">
    <location>
        <begin position="1"/>
        <end position="145"/>
    </location>
</feature>
<dbReference type="InterPro" id="IPR012347">
    <property type="entry name" value="Ferritin-like"/>
</dbReference>
<dbReference type="PROSITE" id="PS50905">
    <property type="entry name" value="FERRITIN_LIKE"/>
    <property type="match status" value="1"/>
</dbReference>
<evidence type="ECO:0000256" key="3">
    <source>
        <dbReference type="ARBA" id="ARBA00022723"/>
    </source>
</evidence>
<name>A0ABZ2YBY2_9BACT</name>
<keyword evidence="4" id="KW-0560">Oxidoreductase</keyword>
<dbReference type="EC" id="1.16.3.2" evidence="6"/>
<dbReference type="Pfam" id="PF00210">
    <property type="entry name" value="Ferritin"/>
    <property type="match status" value="1"/>
</dbReference>
<reference evidence="8 9" key="1">
    <citation type="submission" date="2023-03" db="EMBL/GenBank/DDBJ databases">
        <title>Novel Species.</title>
        <authorList>
            <person name="Ma S."/>
        </authorList>
    </citation>
    <scope>NUCLEOTIDE SEQUENCE [LARGE SCALE GENOMIC DNA]</scope>
    <source>
        <strain evidence="8 9">B11</strain>
    </source>
</reference>
<dbReference type="RefSeq" id="WP_369018647.1">
    <property type="nucleotide sequence ID" value="NZ_CP121689.1"/>
</dbReference>
<sequence>MLSKKLEEALNEQIKNELYSAYLYLAMAAQCEAQNLNGFAHWLKVQAKEEIGHGMKIYDFVNDRGGRVILKAIEQPPVEFGTPLDMFKKVLEHEQKVTSMINQLYELAKQENDYPAQVMLQWFIDEQVEEEKNASYILALLNYTEGKGQGLVLLDRELGKREG</sequence>
<comment type="catalytic activity">
    <reaction evidence="6">
        <text>4 Fe(2+) + O2 + 6 H2O = 4 iron(III) oxide-hydroxide + 12 H(+)</text>
        <dbReference type="Rhea" id="RHEA:11972"/>
        <dbReference type="ChEBI" id="CHEBI:15377"/>
        <dbReference type="ChEBI" id="CHEBI:15378"/>
        <dbReference type="ChEBI" id="CHEBI:15379"/>
        <dbReference type="ChEBI" id="CHEBI:29033"/>
        <dbReference type="ChEBI" id="CHEBI:78619"/>
        <dbReference type="EC" id="1.16.3.2"/>
    </reaction>
</comment>
<dbReference type="InterPro" id="IPR001519">
    <property type="entry name" value="Ferritin"/>
</dbReference>
<dbReference type="SUPFAM" id="SSF47240">
    <property type="entry name" value="Ferritin-like"/>
    <property type="match status" value="1"/>
</dbReference>
<keyword evidence="5 6" id="KW-0408">Iron</keyword>
<protein>
    <recommendedName>
        <fullName evidence="6">Ferritin</fullName>
        <ecNumber evidence="6">1.16.3.2</ecNumber>
    </recommendedName>
</protein>
<accession>A0ABZ2YBY2</accession>
<evidence type="ECO:0000256" key="1">
    <source>
        <dbReference type="ARBA" id="ARBA00006950"/>
    </source>
</evidence>
<dbReference type="InterPro" id="IPR009078">
    <property type="entry name" value="Ferritin-like_SF"/>
</dbReference>
<keyword evidence="6" id="KW-0963">Cytoplasm</keyword>
<dbReference type="Gene3D" id="1.20.1260.10">
    <property type="match status" value="1"/>
</dbReference>
<dbReference type="CDD" id="cd01055">
    <property type="entry name" value="Nonheme_Ferritin"/>
    <property type="match status" value="1"/>
</dbReference>
<comment type="function">
    <text evidence="6">Iron-storage protein.</text>
</comment>
<proteinExistence type="inferred from homology"/>
<keyword evidence="3 6" id="KW-0479">Metal-binding</keyword>
<dbReference type="PANTHER" id="PTHR11431:SF127">
    <property type="entry name" value="BACTERIAL NON-HEME FERRITIN"/>
    <property type="match status" value="1"/>
</dbReference>
<dbReference type="InterPro" id="IPR041719">
    <property type="entry name" value="Ferritin_prok"/>
</dbReference>
<evidence type="ECO:0000256" key="2">
    <source>
        <dbReference type="ARBA" id="ARBA00022434"/>
    </source>
</evidence>